<dbReference type="GO" id="GO:0003677">
    <property type="term" value="F:DNA binding"/>
    <property type="evidence" value="ECO:0007669"/>
    <property type="project" value="InterPro"/>
</dbReference>
<dbReference type="AlphaFoldDB" id="A0A8J7PFD7"/>
<evidence type="ECO:0000313" key="6">
    <source>
        <dbReference type="Proteomes" id="UP000664277"/>
    </source>
</evidence>
<protein>
    <submittedName>
        <fullName evidence="5">ABC-F family ATP-binding cassette domain-containing protein</fullName>
    </submittedName>
</protein>
<dbReference type="Proteomes" id="UP000664277">
    <property type="component" value="Unassembled WGS sequence"/>
</dbReference>
<feature type="region of interest" description="Disordered" evidence="3">
    <location>
        <begin position="516"/>
        <end position="549"/>
    </location>
</feature>
<organism evidence="5 6">
    <name type="scientific">Candidatus Obscuribacter phosphatis</name>
    <dbReference type="NCBI Taxonomy" id="1906157"/>
    <lineage>
        <taxon>Bacteria</taxon>
        <taxon>Bacillati</taxon>
        <taxon>Candidatus Melainabacteria</taxon>
        <taxon>Candidatus Obscuribacterales</taxon>
        <taxon>Candidatus Obscuribacteraceae</taxon>
        <taxon>Candidatus Obscuribacter</taxon>
    </lineage>
</organism>
<dbReference type="InterPro" id="IPR051309">
    <property type="entry name" value="ABCF_ATPase"/>
</dbReference>
<dbReference type="Pfam" id="PF00005">
    <property type="entry name" value="ABC_tran"/>
    <property type="match status" value="2"/>
</dbReference>
<dbReference type="PANTHER" id="PTHR42855">
    <property type="entry name" value="ABC TRANSPORTER ATP-BINDING SUBUNIT"/>
    <property type="match status" value="1"/>
</dbReference>
<dbReference type="InterPro" id="IPR017871">
    <property type="entry name" value="ABC_transporter-like_CS"/>
</dbReference>
<dbReference type="Gene3D" id="1.10.287.380">
    <property type="entry name" value="Valyl-tRNA synthetase, C-terminal domain"/>
    <property type="match status" value="1"/>
</dbReference>
<dbReference type="GO" id="GO:0016887">
    <property type="term" value="F:ATP hydrolysis activity"/>
    <property type="evidence" value="ECO:0007669"/>
    <property type="project" value="InterPro"/>
</dbReference>
<dbReference type="InterPro" id="IPR032524">
    <property type="entry name" value="ABC_tran_C"/>
</dbReference>
<dbReference type="Gene3D" id="3.40.50.300">
    <property type="entry name" value="P-loop containing nucleotide triphosphate hydrolases"/>
    <property type="match status" value="2"/>
</dbReference>
<gene>
    <name evidence="5" type="ORF">J0M35_09390</name>
</gene>
<evidence type="ECO:0000256" key="1">
    <source>
        <dbReference type="ARBA" id="ARBA00022741"/>
    </source>
</evidence>
<feature type="domain" description="ABC transporter" evidence="4">
    <location>
        <begin position="6"/>
        <end position="229"/>
    </location>
</feature>
<dbReference type="SMART" id="SM00382">
    <property type="entry name" value="AAA"/>
    <property type="match status" value="2"/>
</dbReference>
<dbReference type="Pfam" id="PF16326">
    <property type="entry name" value="ABC_tran_CTD"/>
    <property type="match status" value="1"/>
</dbReference>
<dbReference type="InterPro" id="IPR003593">
    <property type="entry name" value="AAA+_ATPase"/>
</dbReference>
<name>A0A8J7PFD7_9BACT</name>
<dbReference type="InterPro" id="IPR037118">
    <property type="entry name" value="Val-tRNA_synth_C_sf"/>
</dbReference>
<feature type="domain" description="ABC transporter" evidence="4">
    <location>
        <begin position="298"/>
        <end position="515"/>
    </location>
</feature>
<accession>A0A8J7PFD7</accession>
<reference evidence="5" key="1">
    <citation type="submission" date="2021-02" db="EMBL/GenBank/DDBJ databases">
        <title>Genome-Resolved Metagenomics of a Microbial Community Performing Photosynthetic Biological Nutrient Removal.</title>
        <authorList>
            <person name="Mcdaniel E.A."/>
        </authorList>
    </citation>
    <scope>NUCLEOTIDE SEQUENCE</scope>
    <source>
        <strain evidence="5">UWPOB_OBS1</strain>
    </source>
</reference>
<evidence type="ECO:0000256" key="3">
    <source>
        <dbReference type="SAM" id="MobiDB-lite"/>
    </source>
</evidence>
<comment type="caution">
    <text evidence="5">The sequence shown here is derived from an EMBL/GenBank/DDBJ whole genome shotgun (WGS) entry which is preliminary data.</text>
</comment>
<evidence type="ECO:0000256" key="2">
    <source>
        <dbReference type="ARBA" id="ARBA00022840"/>
    </source>
</evidence>
<sequence>MAAPLLTLTGVGKAFSGRVLFDDINMTIEEGDCMALIGPNGSGKSTLLKIMAGLYEPDNGSVVTRRDLEVAYLPQYQTFDESQNLLEIVMGELAKSKDLEHQQFEWKAYGEATLSRLGFNDPQAKAQGLSGGQMKRLSLAMQLARKPDLLLLDEPTNHLDLEGVLFLEEVLKGLSCPFILVSHDRSFVENLANRVVELSSFYKEGYLSVRGSYSDFVEGKEQYQSYQANEEKALASKVRRELAWLARGARARQTKSQHRIKEAGKLVDDLSDVKLRNNQKLTAALDFSASGRQSRELFLGRGLSKSYGEKVLFKDLDLILSPGMKLGLAGTNGSGKSTLLKIIAGVLEPDKGTVKRAESLKVVWFDQLREGLDQSLTLKEALSPLGDQVEFRGRSMHVASWARRFLFRPEQLPLTLNYLSGGEQARIFIANLMRQPADLLILDEPTNDLDIPTLEVLEESLADFPGAVVLVTHDRYMLDSISTHLLVLGGEKPEYFADYLQWQDLAAAREKEHREKVEPALAARKSEGAKEKESERDRSGKPLSNNEKKELAGLEGRIAEAEAVLALINEKMSAPEIAVNHVKLNEMMKEAEAAKGKIDALYERYTFLSDRAELN</sequence>
<dbReference type="InterPro" id="IPR003439">
    <property type="entry name" value="ABC_transporter-like_ATP-bd"/>
</dbReference>
<dbReference type="InterPro" id="IPR027417">
    <property type="entry name" value="P-loop_NTPase"/>
</dbReference>
<dbReference type="PROSITE" id="PS00211">
    <property type="entry name" value="ABC_TRANSPORTER_1"/>
    <property type="match status" value="2"/>
</dbReference>
<dbReference type="PANTHER" id="PTHR42855:SF1">
    <property type="entry name" value="ABC TRANSPORTER DOMAIN-CONTAINING PROTEIN"/>
    <property type="match status" value="1"/>
</dbReference>
<keyword evidence="2 5" id="KW-0067">ATP-binding</keyword>
<keyword evidence="1" id="KW-0547">Nucleotide-binding</keyword>
<dbReference type="CDD" id="cd03221">
    <property type="entry name" value="ABCF_EF-3"/>
    <property type="match status" value="2"/>
</dbReference>
<dbReference type="PROSITE" id="PS50893">
    <property type="entry name" value="ABC_TRANSPORTER_2"/>
    <property type="match status" value="2"/>
</dbReference>
<dbReference type="SUPFAM" id="SSF52540">
    <property type="entry name" value="P-loop containing nucleoside triphosphate hydrolases"/>
    <property type="match status" value="2"/>
</dbReference>
<evidence type="ECO:0000313" key="5">
    <source>
        <dbReference type="EMBL" id="MBN8660563.1"/>
    </source>
</evidence>
<proteinExistence type="predicted"/>
<evidence type="ECO:0000259" key="4">
    <source>
        <dbReference type="PROSITE" id="PS50893"/>
    </source>
</evidence>
<dbReference type="GO" id="GO:0005524">
    <property type="term" value="F:ATP binding"/>
    <property type="evidence" value="ECO:0007669"/>
    <property type="project" value="UniProtKB-KW"/>
</dbReference>
<dbReference type="EMBL" id="JAFLCK010000011">
    <property type="protein sequence ID" value="MBN8660563.1"/>
    <property type="molecule type" value="Genomic_DNA"/>
</dbReference>